<evidence type="ECO:0000259" key="5">
    <source>
        <dbReference type="PROSITE" id="PS50977"/>
    </source>
</evidence>
<accession>A0ABM6B9F4</accession>
<evidence type="ECO:0000256" key="2">
    <source>
        <dbReference type="ARBA" id="ARBA00023125"/>
    </source>
</evidence>
<feature type="domain" description="HTH tetR-type" evidence="5">
    <location>
        <begin position="1"/>
        <end position="54"/>
    </location>
</feature>
<name>A0ABM6B9F4_STRAM</name>
<dbReference type="InterPro" id="IPR040611">
    <property type="entry name" value="AlkX_C"/>
</dbReference>
<dbReference type="InterPro" id="IPR009057">
    <property type="entry name" value="Homeodomain-like_sf"/>
</dbReference>
<dbReference type="EMBL" id="CP012949">
    <property type="protein sequence ID" value="ANB10612.1"/>
    <property type="molecule type" value="Genomic_DNA"/>
</dbReference>
<dbReference type="Gene3D" id="1.10.357.10">
    <property type="entry name" value="Tetracycline Repressor, domain 2"/>
    <property type="match status" value="1"/>
</dbReference>
<organism evidence="6 7">
    <name type="scientific">Streptomyces ambofaciens</name>
    <dbReference type="NCBI Taxonomy" id="1889"/>
    <lineage>
        <taxon>Bacteria</taxon>
        <taxon>Bacillati</taxon>
        <taxon>Actinomycetota</taxon>
        <taxon>Actinomycetes</taxon>
        <taxon>Kitasatosporales</taxon>
        <taxon>Streptomycetaceae</taxon>
        <taxon>Streptomyces</taxon>
    </lineage>
</organism>
<keyword evidence="7" id="KW-1185">Reference proteome</keyword>
<dbReference type="Pfam" id="PF18556">
    <property type="entry name" value="TetR_C_35"/>
    <property type="match status" value="1"/>
</dbReference>
<proteinExistence type="predicted"/>
<evidence type="ECO:0000256" key="3">
    <source>
        <dbReference type="ARBA" id="ARBA00023163"/>
    </source>
</evidence>
<keyword evidence="1" id="KW-0805">Transcription regulation</keyword>
<protein>
    <recommendedName>
        <fullName evidence="5">HTH tetR-type domain-containing protein</fullName>
    </recommendedName>
</protein>
<reference evidence="6 7" key="2">
    <citation type="journal article" date="2016" name="Genome Announc.">
        <title>Complete Genome Sequence of Streptomyces ambofaciens DSM 40697, a Paradigm for Genome Plasticity Studies.</title>
        <authorList>
            <person name="Thibessard A."/>
            <person name="Leblond P."/>
        </authorList>
    </citation>
    <scope>NUCLEOTIDE SEQUENCE [LARGE SCALE GENOMIC DNA]</scope>
    <source>
        <strain evidence="6 7">DSM 40697</strain>
    </source>
</reference>
<feature type="DNA-binding region" description="H-T-H motif" evidence="4">
    <location>
        <begin position="17"/>
        <end position="36"/>
    </location>
</feature>
<evidence type="ECO:0000313" key="7">
    <source>
        <dbReference type="Proteomes" id="UP000076720"/>
    </source>
</evidence>
<keyword evidence="2 4" id="KW-0238">DNA-binding</keyword>
<dbReference type="InterPro" id="IPR001647">
    <property type="entry name" value="HTH_TetR"/>
</dbReference>
<reference evidence="7" key="1">
    <citation type="submission" date="2015-10" db="EMBL/GenBank/DDBJ databases">
        <title>Complete genome sequence of Streptomyces ambofaciens DSM 40697.</title>
        <authorList>
            <person name="Thibessard A."/>
            <person name="Leblond P."/>
        </authorList>
    </citation>
    <scope>NUCLEOTIDE SEQUENCE [LARGE SCALE GENOMIC DNA]</scope>
    <source>
        <strain evidence="7">DSM 40697</strain>
    </source>
</reference>
<evidence type="ECO:0000313" key="6">
    <source>
        <dbReference type="EMBL" id="ANB10612.1"/>
    </source>
</evidence>
<dbReference type="Proteomes" id="UP000076720">
    <property type="component" value="Chromosome"/>
</dbReference>
<keyword evidence="3" id="KW-0804">Transcription</keyword>
<dbReference type="PANTHER" id="PTHR30055:SF234">
    <property type="entry name" value="HTH-TYPE TRANSCRIPTIONAL REGULATOR BETI"/>
    <property type="match status" value="1"/>
</dbReference>
<dbReference type="Pfam" id="PF00440">
    <property type="entry name" value="TetR_N"/>
    <property type="match status" value="1"/>
</dbReference>
<evidence type="ECO:0000256" key="4">
    <source>
        <dbReference type="PROSITE-ProRule" id="PRU00335"/>
    </source>
</evidence>
<dbReference type="PANTHER" id="PTHR30055">
    <property type="entry name" value="HTH-TYPE TRANSCRIPTIONAL REGULATOR RUTR"/>
    <property type="match status" value="1"/>
</dbReference>
<dbReference type="PROSITE" id="PS50977">
    <property type="entry name" value="HTH_TETR_2"/>
    <property type="match status" value="1"/>
</dbReference>
<dbReference type="InterPro" id="IPR050109">
    <property type="entry name" value="HTH-type_TetR-like_transc_reg"/>
</dbReference>
<dbReference type="SUPFAM" id="SSF46689">
    <property type="entry name" value="Homeodomain-like"/>
    <property type="match status" value="1"/>
</dbReference>
<gene>
    <name evidence="6" type="ORF">SAM40697_6659</name>
</gene>
<sequence length="179" mass="19508">MDAAHELTCADGWDKTSLSAVAARAQVSRPSVYKEFGTRARLGHALVTRETRRLLDDITEALGTADGNPRDALETALLLVLTVADRNPLLRSVVTAARPGVDSLLPYLAARTDPLFDGAHGLLRAWLDERFPTRAEEDLDVVSDFVVRTAMSHLVLPTWPPEVAAGRLSRTAFRVLGEP</sequence>
<evidence type="ECO:0000256" key="1">
    <source>
        <dbReference type="ARBA" id="ARBA00023015"/>
    </source>
</evidence>